<feature type="compositionally biased region" description="Basic and acidic residues" evidence="1">
    <location>
        <begin position="15"/>
        <end position="26"/>
    </location>
</feature>
<dbReference type="Proteomes" id="UP000269221">
    <property type="component" value="Unassembled WGS sequence"/>
</dbReference>
<evidence type="ECO:0000256" key="1">
    <source>
        <dbReference type="SAM" id="MobiDB-lite"/>
    </source>
</evidence>
<evidence type="ECO:0000313" key="2">
    <source>
        <dbReference type="EMBL" id="RMB98682.1"/>
    </source>
</evidence>
<feature type="region of interest" description="Disordered" evidence="1">
    <location>
        <begin position="91"/>
        <end position="112"/>
    </location>
</feature>
<name>A0A3M0JCK2_HIRRU</name>
<dbReference type="EMBL" id="QRBI01000152">
    <property type="protein sequence ID" value="RMB98682.1"/>
    <property type="molecule type" value="Genomic_DNA"/>
</dbReference>
<feature type="compositionally biased region" description="Polar residues" evidence="1">
    <location>
        <begin position="1"/>
        <end position="13"/>
    </location>
</feature>
<proteinExistence type="predicted"/>
<feature type="region of interest" description="Disordered" evidence="1">
    <location>
        <begin position="1"/>
        <end position="26"/>
    </location>
</feature>
<evidence type="ECO:0000313" key="3">
    <source>
        <dbReference type="Proteomes" id="UP000269221"/>
    </source>
</evidence>
<sequence length="112" mass="12343">MSTSFRPKNTNNGGLKKENKKDDTLKPKAVIGQLNPNMQMAKTYKSVLPDASEEYHKPKTAGPGHYCPHNNHPFETTDLSHLAYLQDVTSAPPSSLIPERSTVDVATRSLPL</sequence>
<keyword evidence="3" id="KW-1185">Reference proteome</keyword>
<accession>A0A3M0JCK2</accession>
<organism evidence="2 3">
    <name type="scientific">Hirundo rustica rustica</name>
    <dbReference type="NCBI Taxonomy" id="333673"/>
    <lineage>
        <taxon>Eukaryota</taxon>
        <taxon>Metazoa</taxon>
        <taxon>Chordata</taxon>
        <taxon>Craniata</taxon>
        <taxon>Vertebrata</taxon>
        <taxon>Euteleostomi</taxon>
        <taxon>Archelosauria</taxon>
        <taxon>Archosauria</taxon>
        <taxon>Dinosauria</taxon>
        <taxon>Saurischia</taxon>
        <taxon>Theropoda</taxon>
        <taxon>Coelurosauria</taxon>
        <taxon>Aves</taxon>
        <taxon>Neognathae</taxon>
        <taxon>Neoaves</taxon>
        <taxon>Telluraves</taxon>
        <taxon>Australaves</taxon>
        <taxon>Passeriformes</taxon>
        <taxon>Sylvioidea</taxon>
        <taxon>Hirundinidae</taxon>
        <taxon>Hirundo</taxon>
    </lineage>
</organism>
<reference evidence="2 3" key="1">
    <citation type="submission" date="2018-07" db="EMBL/GenBank/DDBJ databases">
        <title>A high quality draft genome assembly of the barn swallow (H. rustica rustica).</title>
        <authorList>
            <person name="Formenti G."/>
            <person name="Chiara M."/>
            <person name="Poveda L."/>
            <person name="Francoijs K.-J."/>
            <person name="Bonisoli-Alquati A."/>
            <person name="Canova L."/>
            <person name="Gianfranceschi L."/>
            <person name="Horner D.S."/>
            <person name="Saino N."/>
        </authorList>
    </citation>
    <scope>NUCLEOTIDE SEQUENCE [LARGE SCALE GENOMIC DNA]</scope>
    <source>
        <strain evidence="2">Chelidonia</strain>
        <tissue evidence="2">Blood</tissue>
    </source>
</reference>
<dbReference type="AlphaFoldDB" id="A0A3M0JCK2"/>
<gene>
    <name evidence="2" type="ORF">DUI87_24900</name>
</gene>
<comment type="caution">
    <text evidence="2">The sequence shown here is derived from an EMBL/GenBank/DDBJ whole genome shotgun (WGS) entry which is preliminary data.</text>
</comment>
<protein>
    <submittedName>
        <fullName evidence="2">Uncharacterized protein</fullName>
    </submittedName>
</protein>